<dbReference type="Pfam" id="PF12019">
    <property type="entry name" value="GspH"/>
    <property type="match status" value="1"/>
</dbReference>
<feature type="transmembrane region" description="Helical" evidence="8">
    <location>
        <begin position="20"/>
        <end position="44"/>
    </location>
</feature>
<evidence type="ECO:0000256" key="7">
    <source>
        <dbReference type="ARBA" id="ARBA00023136"/>
    </source>
</evidence>
<organism evidence="10 11">
    <name type="scientific">Rubrobacter tropicus</name>
    <dbReference type="NCBI Taxonomy" id="2653851"/>
    <lineage>
        <taxon>Bacteria</taxon>
        <taxon>Bacillati</taxon>
        <taxon>Actinomycetota</taxon>
        <taxon>Rubrobacteria</taxon>
        <taxon>Rubrobacterales</taxon>
        <taxon>Rubrobacteraceae</taxon>
        <taxon>Rubrobacter</taxon>
    </lineage>
</organism>
<name>A0A6G8Q941_9ACTN</name>
<evidence type="ECO:0000313" key="11">
    <source>
        <dbReference type="Proteomes" id="UP000501452"/>
    </source>
</evidence>
<comment type="subcellular location">
    <subcellularLocation>
        <location evidence="1">Cell inner membrane</location>
        <topology evidence="1">Single-pass membrane protein</topology>
    </subcellularLocation>
</comment>
<dbReference type="SUPFAM" id="SSF54523">
    <property type="entry name" value="Pili subunits"/>
    <property type="match status" value="1"/>
</dbReference>
<evidence type="ECO:0000313" key="10">
    <source>
        <dbReference type="EMBL" id="QIN82963.1"/>
    </source>
</evidence>
<evidence type="ECO:0000256" key="8">
    <source>
        <dbReference type="SAM" id="Phobius"/>
    </source>
</evidence>
<dbReference type="EMBL" id="CP045119">
    <property type="protein sequence ID" value="QIN82963.1"/>
    <property type="molecule type" value="Genomic_DNA"/>
</dbReference>
<dbReference type="Proteomes" id="UP000501452">
    <property type="component" value="Chromosome"/>
</dbReference>
<dbReference type="Gene3D" id="3.30.700.10">
    <property type="entry name" value="Glycoprotein, Type 4 Pilin"/>
    <property type="match status" value="1"/>
</dbReference>
<gene>
    <name evidence="10" type="ORF">GBA63_10100</name>
</gene>
<dbReference type="InterPro" id="IPR045584">
    <property type="entry name" value="Pilin-like"/>
</dbReference>
<evidence type="ECO:0000256" key="3">
    <source>
        <dbReference type="ARBA" id="ARBA00022481"/>
    </source>
</evidence>
<reference evidence="10 11" key="1">
    <citation type="submission" date="2019-10" db="EMBL/GenBank/DDBJ databases">
        <title>Rubrobacter sp nov SCSIO 52090 isolated from a deep-sea sediment in the South China Sea.</title>
        <authorList>
            <person name="Chen R.W."/>
        </authorList>
    </citation>
    <scope>NUCLEOTIDE SEQUENCE [LARGE SCALE GENOMIC DNA]</scope>
    <source>
        <strain evidence="10 11">SCSIO 52909</strain>
    </source>
</reference>
<evidence type="ECO:0000256" key="4">
    <source>
        <dbReference type="ARBA" id="ARBA00022519"/>
    </source>
</evidence>
<keyword evidence="3" id="KW-0488">Methylation</keyword>
<dbReference type="InterPro" id="IPR022346">
    <property type="entry name" value="T2SS_GspH"/>
</dbReference>
<dbReference type="GO" id="GO:0015628">
    <property type="term" value="P:protein secretion by the type II secretion system"/>
    <property type="evidence" value="ECO:0007669"/>
    <property type="project" value="InterPro"/>
</dbReference>
<evidence type="ECO:0000256" key="5">
    <source>
        <dbReference type="ARBA" id="ARBA00022692"/>
    </source>
</evidence>
<keyword evidence="5 8" id="KW-0812">Transmembrane</keyword>
<evidence type="ECO:0000259" key="9">
    <source>
        <dbReference type="Pfam" id="PF12019"/>
    </source>
</evidence>
<feature type="domain" description="General secretion pathway GspH" evidence="9">
    <location>
        <begin position="55"/>
        <end position="175"/>
    </location>
</feature>
<keyword evidence="2" id="KW-1003">Cell membrane</keyword>
<evidence type="ECO:0000256" key="1">
    <source>
        <dbReference type="ARBA" id="ARBA00004377"/>
    </source>
</evidence>
<dbReference type="GO" id="GO:0015627">
    <property type="term" value="C:type II protein secretion system complex"/>
    <property type="evidence" value="ECO:0007669"/>
    <property type="project" value="InterPro"/>
</dbReference>
<sequence>MESSSWRLDDSGRPVGEWGFTLPEVVITIVVLGVLMGIASSTWFSVIESRAVDSAANQLASDLRLAHTRSTNQLANWRVVLSPEKAKESMGPDYYLVKMTSSGGVAAGTAIDRTLPDNTKVVGVPALQDDAAVTTLYSTLGLSGPTRSLEFSPDGSMRNVTVGAGSNEIRVTVDGNPTTRLEFVDVTSRIKVD</sequence>
<keyword evidence="4" id="KW-0997">Cell inner membrane</keyword>
<dbReference type="Pfam" id="PF07963">
    <property type="entry name" value="N_methyl"/>
    <property type="match status" value="1"/>
</dbReference>
<evidence type="ECO:0000256" key="6">
    <source>
        <dbReference type="ARBA" id="ARBA00022989"/>
    </source>
</evidence>
<protein>
    <submittedName>
        <fullName evidence="10">Prepilin-type N-terminal cleavage/methylation domain-containing protein</fullName>
    </submittedName>
</protein>
<keyword evidence="6 8" id="KW-1133">Transmembrane helix</keyword>
<dbReference type="NCBIfam" id="TIGR02532">
    <property type="entry name" value="IV_pilin_GFxxxE"/>
    <property type="match status" value="1"/>
</dbReference>
<dbReference type="GO" id="GO:0005886">
    <property type="term" value="C:plasma membrane"/>
    <property type="evidence" value="ECO:0007669"/>
    <property type="project" value="UniProtKB-SubCell"/>
</dbReference>
<accession>A0A6G8Q941</accession>
<dbReference type="KEGG" id="rub:GBA63_10100"/>
<keyword evidence="11" id="KW-1185">Reference proteome</keyword>
<keyword evidence="7 8" id="KW-0472">Membrane</keyword>
<dbReference type="AlphaFoldDB" id="A0A6G8Q941"/>
<evidence type="ECO:0000256" key="2">
    <source>
        <dbReference type="ARBA" id="ARBA00022475"/>
    </source>
</evidence>
<proteinExistence type="predicted"/>
<dbReference type="InterPro" id="IPR012902">
    <property type="entry name" value="N_methyl_site"/>
</dbReference>